<dbReference type="Proteomes" id="UP001652394">
    <property type="component" value="Unassembled WGS sequence"/>
</dbReference>
<accession>A0ABT2T965</accession>
<feature type="coiled-coil region" evidence="1">
    <location>
        <begin position="185"/>
        <end position="244"/>
    </location>
</feature>
<dbReference type="RefSeq" id="WP_059066352.1">
    <property type="nucleotide sequence ID" value="NZ_JAOQJX010000004.1"/>
</dbReference>
<protein>
    <submittedName>
        <fullName evidence="2">Uncharacterized protein</fullName>
    </submittedName>
</protein>
<evidence type="ECO:0000313" key="2">
    <source>
        <dbReference type="EMBL" id="MCU6746815.1"/>
    </source>
</evidence>
<dbReference type="EMBL" id="JAOQJX010000004">
    <property type="protein sequence ID" value="MCU6746815.1"/>
    <property type="molecule type" value="Genomic_DNA"/>
</dbReference>
<name>A0ABT2T965_9FIRM</name>
<evidence type="ECO:0000313" key="3">
    <source>
        <dbReference type="Proteomes" id="UP001652394"/>
    </source>
</evidence>
<organism evidence="2 3">
    <name type="scientific">Faecalicatena acetigenes</name>
    <dbReference type="NCBI Taxonomy" id="2981790"/>
    <lineage>
        <taxon>Bacteria</taxon>
        <taxon>Bacillati</taxon>
        <taxon>Bacillota</taxon>
        <taxon>Clostridia</taxon>
        <taxon>Lachnospirales</taxon>
        <taxon>Lachnospiraceae</taxon>
        <taxon>Faecalicatena</taxon>
    </lineage>
</organism>
<reference evidence="2 3" key="1">
    <citation type="journal article" date="2021" name="ISME Commun">
        <title>Automated analysis of genomic sequences facilitates high-throughput and comprehensive description of bacteria.</title>
        <authorList>
            <person name="Hitch T.C.A."/>
        </authorList>
    </citation>
    <scope>NUCLEOTIDE SEQUENCE [LARGE SCALE GENOMIC DNA]</scope>
    <source>
        <strain evidence="2 3">H2_18</strain>
    </source>
</reference>
<keyword evidence="1" id="KW-0175">Coiled coil</keyword>
<sequence>MNSVYDLPDGRKSVIYTEGNRIMLHAFPARRGTSLFALKDDYLSDLTSVSFYGIIYFAYINLQGQVVFDGIGEGEEKVFACQSRLDEMEMQSWSHLNLIAVGGELWLLCKRYEPERKKWGLKALSPFDETKNYEVIERDTNFMYLAGAIGGRQIVWVLAGADLEAYIWEKQHFRLYKDEKQQTMLAEIKEAAGKAEEQRKKEQREKAVLREKLEQENEMLRSRLQKAEKNLRYAKERYDDLAAIAVKLQEACRRWQEAYGGEEKWMI</sequence>
<evidence type="ECO:0000256" key="1">
    <source>
        <dbReference type="SAM" id="Coils"/>
    </source>
</evidence>
<comment type="caution">
    <text evidence="2">The sequence shown here is derived from an EMBL/GenBank/DDBJ whole genome shotgun (WGS) entry which is preliminary data.</text>
</comment>
<proteinExistence type="predicted"/>
<keyword evidence="3" id="KW-1185">Reference proteome</keyword>
<gene>
    <name evidence="2" type="ORF">OCV51_03925</name>
</gene>